<evidence type="ECO:0000313" key="2">
    <source>
        <dbReference type="EMBL" id="RKU43908.1"/>
    </source>
</evidence>
<name>A0A420Y7N1_9PEZI</name>
<dbReference type="AlphaFoldDB" id="A0A420Y7N1"/>
<accession>A0A420Y7N1</accession>
<gene>
    <name evidence="2" type="ORF">DL546_006839</name>
</gene>
<dbReference type="OrthoDB" id="5304511at2759"/>
<evidence type="ECO:0000256" key="1">
    <source>
        <dbReference type="SAM" id="MobiDB-lite"/>
    </source>
</evidence>
<keyword evidence="3" id="KW-1185">Reference proteome</keyword>
<feature type="compositionally biased region" description="Pro residues" evidence="1">
    <location>
        <begin position="371"/>
        <end position="388"/>
    </location>
</feature>
<proteinExistence type="predicted"/>
<dbReference type="EMBL" id="QVQW01000037">
    <property type="protein sequence ID" value="RKU43908.1"/>
    <property type="molecule type" value="Genomic_DNA"/>
</dbReference>
<dbReference type="Proteomes" id="UP000275385">
    <property type="component" value="Unassembled WGS sequence"/>
</dbReference>
<comment type="caution">
    <text evidence="2">The sequence shown here is derived from an EMBL/GenBank/DDBJ whole genome shotgun (WGS) entry which is preliminary data.</text>
</comment>
<organism evidence="2 3">
    <name type="scientific">Coniochaeta pulveracea</name>
    <dbReference type="NCBI Taxonomy" id="177199"/>
    <lineage>
        <taxon>Eukaryota</taxon>
        <taxon>Fungi</taxon>
        <taxon>Dikarya</taxon>
        <taxon>Ascomycota</taxon>
        <taxon>Pezizomycotina</taxon>
        <taxon>Sordariomycetes</taxon>
        <taxon>Sordariomycetidae</taxon>
        <taxon>Coniochaetales</taxon>
        <taxon>Coniochaetaceae</taxon>
        <taxon>Coniochaeta</taxon>
    </lineage>
</organism>
<dbReference type="STRING" id="177199.A0A420Y7N1"/>
<evidence type="ECO:0000313" key="3">
    <source>
        <dbReference type="Proteomes" id="UP000275385"/>
    </source>
</evidence>
<sequence length="514" mass="58151">MDITSDPEHKNKPSPRSLLESLNTDVLISILSATGTLSDLHASIHATPILYQAFLADKCGILLAVEGAGQLGPVLPDALMLSHTIMSRSWGDWDDWGEDDPRQRSRQRGGEVPRVEDWFDEKVSTYRSLLESGPESLSVARRTTAFLADEATVICLVKALRAVDFFVDSYLTTRFGYFRRCGLGKMPQCTAESRLSERRALLRAFIRRQVVFNLFYNRRGMWRGLSEDLFDVRLSTLFAKWEMEQISQADVFILDLAEALRRCERLDDGGLLTREREQAMMKQFQMGVWTGDRRAAGAVQFVPVPREEYVTTLAQNVLALHHKIREVTRTDASFMERLLSFPSLIFPTDTEVGGHDLLRASHSPRLSHSPRQPPGTPPLPAASEPPPTSRLECPGAWREATGPWKELGWGKDLLPGTRPDDLGEEEWQALLQKFKIWRWAGIMFFDEERMEALKSAGLLTVEEGWLGRYNQETRDQLVRSLAHWPDGELNVVGIQLLNCNASLLSLSLSDTQRD</sequence>
<reference evidence="2 3" key="1">
    <citation type="submission" date="2018-08" db="EMBL/GenBank/DDBJ databases">
        <title>Draft genome of the lignicolous fungus Coniochaeta pulveracea.</title>
        <authorList>
            <person name="Borstlap C.J."/>
            <person name="De Witt R.N."/>
            <person name="Botha A."/>
            <person name="Volschenk H."/>
        </authorList>
    </citation>
    <scope>NUCLEOTIDE SEQUENCE [LARGE SCALE GENOMIC DNA]</scope>
    <source>
        <strain evidence="2 3">CAB683</strain>
    </source>
</reference>
<protein>
    <submittedName>
        <fullName evidence="2">Uncharacterized protein</fullName>
    </submittedName>
</protein>
<feature type="region of interest" description="Disordered" evidence="1">
    <location>
        <begin position="360"/>
        <end position="395"/>
    </location>
</feature>